<dbReference type="SUPFAM" id="SSF52540">
    <property type="entry name" value="P-loop containing nucleoside triphosphate hydrolases"/>
    <property type="match status" value="1"/>
</dbReference>
<sequence length="264" mass="29828">MPSLTDPLQLLRVLLPKQHILLLSHMRAYTSLFGHIIGSNPAVCGYYEMHIGYYSWKSLLRQKLLYFKDEEVKTGFSYMFDKVLHNDHAVSPSVLLRPNTRTIFSLRHPRDTLPSIVTLYQQVDPTNEFNSPDYALDYYINRLTALSDIAANMEQPFYYLDAETLVENAGACLESLSDWLGLETPLSTHYDKQRNTSKKRYGDTSAKLEAGTIIKPEANRVRAQLDEDMIERATAAYLAARNTLTSSSAAQSLSNNDKALPGTP</sequence>
<dbReference type="RefSeq" id="WP_279247672.1">
    <property type="nucleotide sequence ID" value="NZ_SHNO01000001.1"/>
</dbReference>
<organism evidence="1 2">
    <name type="scientific">Candidatus Marimicrobium litorale</name>
    <dbReference type="NCBI Taxonomy" id="2518991"/>
    <lineage>
        <taxon>Bacteria</taxon>
        <taxon>Pseudomonadati</taxon>
        <taxon>Pseudomonadota</taxon>
        <taxon>Gammaproteobacteria</taxon>
        <taxon>Cellvibrionales</taxon>
        <taxon>Halieaceae</taxon>
        <taxon>Marimicrobium</taxon>
    </lineage>
</organism>
<evidence type="ECO:0008006" key="3">
    <source>
        <dbReference type="Google" id="ProtNLM"/>
    </source>
</evidence>
<name>A0ABT3T308_9GAMM</name>
<accession>A0ABT3T308</accession>
<protein>
    <recommendedName>
        <fullName evidence="3">Sulfotransferase domain-containing protein</fullName>
    </recommendedName>
</protein>
<reference evidence="1" key="1">
    <citation type="submission" date="2019-02" db="EMBL/GenBank/DDBJ databases">
        <authorList>
            <person name="Li S.-H."/>
        </authorList>
    </citation>
    <scope>NUCLEOTIDE SEQUENCE</scope>
    <source>
        <strain evidence="1">IMCC11814</strain>
    </source>
</reference>
<dbReference type="InterPro" id="IPR027417">
    <property type="entry name" value="P-loop_NTPase"/>
</dbReference>
<evidence type="ECO:0000313" key="1">
    <source>
        <dbReference type="EMBL" id="MCX2975914.1"/>
    </source>
</evidence>
<evidence type="ECO:0000313" key="2">
    <source>
        <dbReference type="Proteomes" id="UP001143304"/>
    </source>
</evidence>
<keyword evidence="2" id="KW-1185">Reference proteome</keyword>
<comment type="caution">
    <text evidence="1">The sequence shown here is derived from an EMBL/GenBank/DDBJ whole genome shotgun (WGS) entry which is preliminary data.</text>
</comment>
<proteinExistence type="predicted"/>
<dbReference type="Gene3D" id="3.40.50.300">
    <property type="entry name" value="P-loop containing nucleotide triphosphate hydrolases"/>
    <property type="match status" value="1"/>
</dbReference>
<gene>
    <name evidence="1" type="ORF">EYC82_00915</name>
</gene>
<dbReference type="Proteomes" id="UP001143304">
    <property type="component" value="Unassembled WGS sequence"/>
</dbReference>
<dbReference type="EMBL" id="SHNO01000001">
    <property type="protein sequence ID" value="MCX2975914.1"/>
    <property type="molecule type" value="Genomic_DNA"/>
</dbReference>